<evidence type="ECO:0000256" key="3">
    <source>
        <dbReference type="ARBA" id="ARBA00012744"/>
    </source>
</evidence>
<proteinExistence type="inferred from homology"/>
<keyword evidence="6" id="KW-0326">Glycosidase</keyword>
<dbReference type="InterPro" id="IPR017853">
    <property type="entry name" value="GH"/>
</dbReference>
<dbReference type="InterPro" id="IPR036962">
    <property type="entry name" value="Glyco_hydro_3_N_sf"/>
</dbReference>
<evidence type="ECO:0000256" key="7">
    <source>
        <dbReference type="SAM" id="MobiDB-lite"/>
    </source>
</evidence>
<dbReference type="EC" id="3.2.1.21" evidence="3"/>
<evidence type="ECO:0000256" key="1">
    <source>
        <dbReference type="ARBA" id="ARBA00000448"/>
    </source>
</evidence>
<organism evidence="9 10">
    <name type="scientific">Amycolatopsis melonis</name>
    <dbReference type="NCBI Taxonomy" id="3156488"/>
    <lineage>
        <taxon>Bacteria</taxon>
        <taxon>Bacillati</taxon>
        <taxon>Actinomycetota</taxon>
        <taxon>Actinomycetes</taxon>
        <taxon>Pseudonocardiales</taxon>
        <taxon>Pseudonocardiaceae</taxon>
        <taxon>Amycolatopsis</taxon>
    </lineage>
</organism>
<keyword evidence="10" id="KW-1185">Reference proteome</keyword>
<dbReference type="PANTHER" id="PTHR30620">
    <property type="entry name" value="PERIPLASMIC BETA-GLUCOSIDASE-RELATED"/>
    <property type="match status" value="1"/>
</dbReference>
<dbReference type="Gene3D" id="3.20.20.300">
    <property type="entry name" value="Glycoside hydrolase, family 3, N-terminal domain"/>
    <property type="match status" value="1"/>
</dbReference>
<dbReference type="InterPro" id="IPR051915">
    <property type="entry name" value="Cellulose_Degrad_GH3"/>
</dbReference>
<gene>
    <name evidence="9" type="ORF">ABJI51_04010</name>
</gene>
<keyword evidence="4" id="KW-0732">Signal</keyword>
<evidence type="ECO:0000256" key="5">
    <source>
        <dbReference type="ARBA" id="ARBA00022801"/>
    </source>
</evidence>
<dbReference type="Proteomes" id="UP001440984">
    <property type="component" value="Unassembled WGS sequence"/>
</dbReference>
<dbReference type="InterPro" id="IPR036881">
    <property type="entry name" value="Glyco_hydro_3_C_sf"/>
</dbReference>
<keyword evidence="5 9" id="KW-0378">Hydrolase</keyword>
<feature type="domain" description="Glycoside hydrolase family 3 N-terminal" evidence="8">
    <location>
        <begin position="29"/>
        <end position="372"/>
    </location>
</feature>
<dbReference type="GO" id="GO:0016787">
    <property type="term" value="F:hydrolase activity"/>
    <property type="evidence" value="ECO:0007669"/>
    <property type="project" value="UniProtKB-KW"/>
</dbReference>
<protein>
    <recommendedName>
        <fullName evidence="3">beta-glucosidase</fullName>
        <ecNumber evidence="3">3.2.1.21</ecNumber>
    </recommendedName>
</protein>
<evidence type="ECO:0000256" key="2">
    <source>
        <dbReference type="ARBA" id="ARBA00005336"/>
    </source>
</evidence>
<comment type="catalytic activity">
    <reaction evidence="1">
        <text>Hydrolysis of terminal, non-reducing beta-D-glucosyl residues with release of beta-D-glucose.</text>
        <dbReference type="EC" id="3.2.1.21"/>
    </reaction>
</comment>
<dbReference type="PRINTS" id="PR00133">
    <property type="entry name" value="GLHYDRLASE3"/>
</dbReference>
<sequence length="589" mass="64032">MNREARYPYEDAGLAPENRIADLTGRLTVEDKVGLLLHPQTAVGDPEQPDRYGRTAAAAHVRESRITHLLAQGAADGRELAQWHNQVQRIALEHPLRIPVTLSSDPRHSAAGNPLTANRSGGFSRWPEPLGLAAVGSTELVEEFGDIIRREYLATGLRVALHPQIDLATEPRWARIPHTFGEDAQLTARLVRAFLRGLQGPGLGPDSVAATTKHFPGGGPQKDGLDPHFSDGREQVYPGGRFDYHLEPFVAAIEAGTAQIMPYYGMPVGTEWEEVGFAFNKGIITDLLRRRLGFDGVVVTDFGVITGYHEAFPAKAWGVEHLTREERVVKLLDAGVDQFGGEGDAELVLGLVKSGAVPERLLDDPVRRLLEVKFRLGLFDDRRFADEEAATAVVGCAAHREAGVRAQQRSLVLLKNEPAAGDRPLLPLEPGITVYVEGVDPAAFDGLATVTTTPEAADVAVIRTPSPSYQDPAKGFLGSMHKGSLEFPPEQRERLTELVARVPAVLDVRLDRPAALTGMLAPQAVLGSFGTDDRPFAEVLFGQGAEPEGTLPFDLPSSMRAVEASRTDVPFDTADPLFRCGWGLRYPRR</sequence>
<dbReference type="SUPFAM" id="SSF52279">
    <property type="entry name" value="Beta-D-glucan exohydrolase, C-terminal domain"/>
    <property type="match status" value="1"/>
</dbReference>
<dbReference type="PANTHER" id="PTHR30620:SF16">
    <property type="entry name" value="LYSOSOMAL BETA GLUCOSIDASE"/>
    <property type="match status" value="1"/>
</dbReference>
<accession>A0ABV0L7G0</accession>
<dbReference type="RefSeq" id="WP_348947545.1">
    <property type="nucleotide sequence ID" value="NZ_JBDZYD010000001.1"/>
</dbReference>
<comment type="caution">
    <text evidence="9">The sequence shown here is derived from an EMBL/GenBank/DDBJ whole genome shotgun (WGS) entry which is preliminary data.</text>
</comment>
<feature type="region of interest" description="Disordered" evidence="7">
    <location>
        <begin position="103"/>
        <end position="122"/>
    </location>
</feature>
<name>A0ABV0L7G0_9PSEU</name>
<dbReference type="SUPFAM" id="SSF51445">
    <property type="entry name" value="(Trans)glycosidases"/>
    <property type="match status" value="1"/>
</dbReference>
<comment type="similarity">
    <text evidence="2">Belongs to the glycosyl hydrolase 3 family.</text>
</comment>
<reference evidence="9 10" key="1">
    <citation type="submission" date="2024-05" db="EMBL/GenBank/DDBJ databases">
        <authorList>
            <person name="Zhao H."/>
            <person name="Xu Y."/>
            <person name="Lin S."/>
            <person name="Spain J.C."/>
            <person name="Zhou N.-Y."/>
        </authorList>
    </citation>
    <scope>NUCLEOTIDE SEQUENCE [LARGE SCALE GENOMIC DNA]</scope>
    <source>
        <strain evidence="9 10">NEAU-NG30</strain>
    </source>
</reference>
<dbReference type="EMBL" id="JBDZYD010000001">
    <property type="protein sequence ID" value="MEQ0558224.1"/>
    <property type="molecule type" value="Genomic_DNA"/>
</dbReference>
<evidence type="ECO:0000313" key="9">
    <source>
        <dbReference type="EMBL" id="MEQ0558224.1"/>
    </source>
</evidence>
<dbReference type="Gene3D" id="3.40.50.1700">
    <property type="entry name" value="Glycoside hydrolase family 3 C-terminal domain"/>
    <property type="match status" value="1"/>
</dbReference>
<dbReference type="InterPro" id="IPR001764">
    <property type="entry name" value="Glyco_hydro_3_N"/>
</dbReference>
<evidence type="ECO:0000256" key="6">
    <source>
        <dbReference type="ARBA" id="ARBA00023295"/>
    </source>
</evidence>
<evidence type="ECO:0000313" key="10">
    <source>
        <dbReference type="Proteomes" id="UP001440984"/>
    </source>
</evidence>
<evidence type="ECO:0000256" key="4">
    <source>
        <dbReference type="ARBA" id="ARBA00022729"/>
    </source>
</evidence>
<evidence type="ECO:0000259" key="8">
    <source>
        <dbReference type="Pfam" id="PF00933"/>
    </source>
</evidence>
<dbReference type="Pfam" id="PF00933">
    <property type="entry name" value="Glyco_hydro_3"/>
    <property type="match status" value="1"/>
</dbReference>